<evidence type="ECO:0000256" key="3">
    <source>
        <dbReference type="ARBA" id="ARBA00023125"/>
    </source>
</evidence>
<dbReference type="PATRIC" id="fig|1150600.3.peg.3160"/>
<sequence>MITNEHFQSVKRSECKTNDIIISKIGANFGMSGILPELNKPSLVSGNTLKLTVDTSKYCLELIHFQLLNLKQLGEIDLLVKGSAQPALSMGEMSKLQFPLSLDITEQQEIVVYIKDQIERINSLVIKNKQEIEFLGEYKTALISEVVTGKVDVRDEIIGKFYTPLILENTI</sequence>
<dbReference type="REBASE" id="68710">
    <property type="entry name" value="S.AsvMN127ORF3192P"/>
</dbReference>
<keyword evidence="3" id="KW-0238">DNA-binding</keyword>
<dbReference type="EMBL" id="AQPN01000109">
    <property type="protein sequence ID" value="EOR93608.1"/>
    <property type="molecule type" value="Genomic_DNA"/>
</dbReference>
<dbReference type="InterPro" id="IPR000055">
    <property type="entry name" value="Restrct_endonuc_typeI_TRD"/>
</dbReference>
<dbReference type="GO" id="GO:0009307">
    <property type="term" value="P:DNA restriction-modification system"/>
    <property type="evidence" value="ECO:0007669"/>
    <property type="project" value="UniProtKB-KW"/>
</dbReference>
<name>R9GPH1_9SPHI</name>
<keyword evidence="6" id="KW-1185">Reference proteome</keyword>
<protein>
    <submittedName>
        <fullName evidence="5">Restriction modification system DNA specificity domain protein</fullName>
    </submittedName>
</protein>
<dbReference type="GO" id="GO:0003677">
    <property type="term" value="F:DNA binding"/>
    <property type="evidence" value="ECO:0007669"/>
    <property type="project" value="UniProtKB-KW"/>
</dbReference>
<gene>
    <name evidence="5" type="ORF">ADIARSV_3192</name>
</gene>
<dbReference type="AlphaFoldDB" id="R9GPH1"/>
<feature type="domain" description="Type I restriction modification DNA specificity" evidence="4">
    <location>
        <begin position="16"/>
        <end position="133"/>
    </location>
</feature>
<reference evidence="5 6" key="1">
    <citation type="journal article" date="2013" name="Genome Announc.">
        <title>Draft Genome Sequence of Arcticibacter svalbardensis Strain MN12-7T, a Member of the Family Sphingobacteriaceae Isolated from an Arctic Soil Sample.</title>
        <authorList>
            <person name="Shivaji S."/>
            <person name="Ara S."/>
            <person name="Prasad S."/>
            <person name="Manasa B.P."/>
            <person name="Begum Z."/>
            <person name="Singh A."/>
            <person name="Kumar Pinnaka A."/>
        </authorList>
    </citation>
    <scope>NUCLEOTIDE SEQUENCE [LARGE SCALE GENOMIC DNA]</scope>
    <source>
        <strain evidence="5 6">MN12-7</strain>
    </source>
</reference>
<dbReference type="Pfam" id="PF01420">
    <property type="entry name" value="Methylase_S"/>
    <property type="match status" value="1"/>
</dbReference>
<dbReference type="Proteomes" id="UP000014174">
    <property type="component" value="Unassembled WGS sequence"/>
</dbReference>
<comment type="similarity">
    <text evidence="1">Belongs to the type-I restriction system S methylase family.</text>
</comment>
<dbReference type="STRING" id="1150600.ADIARSV_3192"/>
<dbReference type="OrthoDB" id="667970at2"/>
<dbReference type="Gene3D" id="3.90.220.20">
    <property type="entry name" value="DNA methylase specificity domains"/>
    <property type="match status" value="1"/>
</dbReference>
<comment type="caution">
    <text evidence="5">The sequence shown here is derived from an EMBL/GenBank/DDBJ whole genome shotgun (WGS) entry which is preliminary data.</text>
</comment>
<dbReference type="PANTHER" id="PTHR30408">
    <property type="entry name" value="TYPE-1 RESTRICTION ENZYME ECOKI SPECIFICITY PROTEIN"/>
    <property type="match status" value="1"/>
</dbReference>
<organism evidence="5 6">
    <name type="scientific">Arcticibacter svalbardensis MN12-7</name>
    <dbReference type="NCBI Taxonomy" id="1150600"/>
    <lineage>
        <taxon>Bacteria</taxon>
        <taxon>Pseudomonadati</taxon>
        <taxon>Bacteroidota</taxon>
        <taxon>Sphingobacteriia</taxon>
        <taxon>Sphingobacteriales</taxon>
        <taxon>Sphingobacteriaceae</taxon>
        <taxon>Arcticibacter</taxon>
    </lineage>
</organism>
<evidence type="ECO:0000313" key="6">
    <source>
        <dbReference type="Proteomes" id="UP000014174"/>
    </source>
</evidence>
<evidence type="ECO:0000256" key="1">
    <source>
        <dbReference type="ARBA" id="ARBA00010923"/>
    </source>
</evidence>
<dbReference type="PANTHER" id="PTHR30408:SF12">
    <property type="entry name" value="TYPE I RESTRICTION ENZYME MJAVIII SPECIFICITY SUBUNIT"/>
    <property type="match status" value="1"/>
</dbReference>
<evidence type="ECO:0000256" key="2">
    <source>
        <dbReference type="ARBA" id="ARBA00022747"/>
    </source>
</evidence>
<dbReference type="InterPro" id="IPR044946">
    <property type="entry name" value="Restrct_endonuc_typeI_TRD_sf"/>
</dbReference>
<dbReference type="eggNOG" id="COG0732">
    <property type="taxonomic scope" value="Bacteria"/>
</dbReference>
<evidence type="ECO:0000259" key="4">
    <source>
        <dbReference type="Pfam" id="PF01420"/>
    </source>
</evidence>
<dbReference type="InterPro" id="IPR052021">
    <property type="entry name" value="Type-I_RS_S_subunit"/>
</dbReference>
<proteinExistence type="inferred from homology"/>
<accession>R9GPH1</accession>
<dbReference type="SUPFAM" id="SSF116734">
    <property type="entry name" value="DNA methylase specificity domain"/>
    <property type="match status" value="1"/>
</dbReference>
<evidence type="ECO:0000313" key="5">
    <source>
        <dbReference type="EMBL" id="EOR93608.1"/>
    </source>
</evidence>
<keyword evidence="2" id="KW-0680">Restriction system</keyword>